<comment type="caution">
    <text evidence="1">The sequence shown here is derived from an EMBL/GenBank/DDBJ whole genome shotgun (WGS) entry which is preliminary data.</text>
</comment>
<dbReference type="EMBL" id="LAZR01047739">
    <property type="protein sequence ID" value="KKK93516.1"/>
    <property type="molecule type" value="Genomic_DNA"/>
</dbReference>
<protein>
    <submittedName>
        <fullName evidence="1">Uncharacterized protein</fullName>
    </submittedName>
</protein>
<sequence>MRFGAFDLALLRCTVEGTSDTVILARWVREERPVYDLKRLARKYLQR</sequence>
<organism evidence="1">
    <name type="scientific">marine sediment metagenome</name>
    <dbReference type="NCBI Taxonomy" id="412755"/>
    <lineage>
        <taxon>unclassified sequences</taxon>
        <taxon>metagenomes</taxon>
        <taxon>ecological metagenomes</taxon>
    </lineage>
</organism>
<reference evidence="1" key="1">
    <citation type="journal article" date="2015" name="Nature">
        <title>Complex archaea that bridge the gap between prokaryotes and eukaryotes.</title>
        <authorList>
            <person name="Spang A."/>
            <person name="Saw J.H."/>
            <person name="Jorgensen S.L."/>
            <person name="Zaremba-Niedzwiedzka K."/>
            <person name="Martijn J."/>
            <person name="Lind A.E."/>
            <person name="van Eijk R."/>
            <person name="Schleper C."/>
            <person name="Guy L."/>
            <person name="Ettema T.J."/>
        </authorList>
    </citation>
    <scope>NUCLEOTIDE SEQUENCE</scope>
</reference>
<name>A0A0F9CA29_9ZZZZ</name>
<evidence type="ECO:0000313" key="1">
    <source>
        <dbReference type="EMBL" id="KKK93516.1"/>
    </source>
</evidence>
<dbReference type="AlphaFoldDB" id="A0A0F9CA29"/>
<gene>
    <name evidence="1" type="ORF">LCGC14_2692080</name>
</gene>
<proteinExistence type="predicted"/>
<accession>A0A0F9CA29</accession>